<reference evidence="4 5" key="1">
    <citation type="submission" date="2017-04" db="EMBL/GenBank/DDBJ databases">
        <authorList>
            <person name="Afonso C.L."/>
            <person name="Miller P.J."/>
            <person name="Scott M.A."/>
            <person name="Spackman E."/>
            <person name="Goraichik I."/>
            <person name="Dimitrov K.M."/>
            <person name="Suarez D.L."/>
            <person name="Swayne D.E."/>
        </authorList>
    </citation>
    <scope>NUCLEOTIDE SEQUENCE [LARGE SCALE GENOMIC DNA]</scope>
    <source>
        <strain evidence="4 5">DSM 13146</strain>
    </source>
</reference>
<dbReference type="RefSeq" id="WP_084055818.1">
    <property type="nucleotide sequence ID" value="NZ_FWXF01000001.1"/>
</dbReference>
<dbReference type="Pfam" id="PF13439">
    <property type="entry name" value="Glyco_transf_4"/>
    <property type="match status" value="1"/>
</dbReference>
<evidence type="ECO:0000256" key="1">
    <source>
        <dbReference type="SAM" id="MobiDB-lite"/>
    </source>
</evidence>
<feature type="domain" description="Glycosyl transferase family 1" evidence="2">
    <location>
        <begin position="214"/>
        <end position="372"/>
    </location>
</feature>
<evidence type="ECO:0000259" key="2">
    <source>
        <dbReference type="Pfam" id="PF00534"/>
    </source>
</evidence>
<dbReference type="STRING" id="1121390.SAMN02746041_00362"/>
<evidence type="ECO:0000313" key="5">
    <source>
        <dbReference type="Proteomes" id="UP000192783"/>
    </source>
</evidence>
<organism evidence="4 5">
    <name type="scientific">Desulfacinum hydrothermale DSM 13146</name>
    <dbReference type="NCBI Taxonomy" id="1121390"/>
    <lineage>
        <taxon>Bacteria</taxon>
        <taxon>Pseudomonadati</taxon>
        <taxon>Thermodesulfobacteriota</taxon>
        <taxon>Syntrophobacteria</taxon>
        <taxon>Syntrophobacterales</taxon>
        <taxon>Syntrophobacteraceae</taxon>
        <taxon>Desulfacinum</taxon>
    </lineage>
</organism>
<keyword evidence="4" id="KW-0808">Transferase</keyword>
<evidence type="ECO:0000259" key="3">
    <source>
        <dbReference type="Pfam" id="PF13439"/>
    </source>
</evidence>
<proteinExistence type="predicted"/>
<dbReference type="AlphaFoldDB" id="A0A1W1X2I7"/>
<dbReference type="Proteomes" id="UP000192783">
    <property type="component" value="Unassembled WGS sequence"/>
</dbReference>
<accession>A0A1W1X2I7</accession>
<keyword evidence="5" id="KW-1185">Reference proteome</keyword>
<feature type="domain" description="Glycosyltransferase subfamily 4-like N-terminal" evidence="3">
    <location>
        <begin position="38"/>
        <end position="198"/>
    </location>
</feature>
<feature type="region of interest" description="Disordered" evidence="1">
    <location>
        <begin position="1"/>
        <end position="21"/>
    </location>
</feature>
<dbReference type="EMBL" id="FWXF01000001">
    <property type="protein sequence ID" value="SMC17621.1"/>
    <property type="molecule type" value="Genomic_DNA"/>
</dbReference>
<protein>
    <submittedName>
        <fullName evidence="4">Glycosyltransferase involved in cell wall bisynthesis</fullName>
    </submittedName>
</protein>
<dbReference type="Pfam" id="PF00534">
    <property type="entry name" value="Glycos_transf_1"/>
    <property type="match status" value="1"/>
</dbReference>
<dbReference type="InterPro" id="IPR001296">
    <property type="entry name" value="Glyco_trans_1"/>
</dbReference>
<gene>
    <name evidence="4" type="ORF">SAMN02746041_00362</name>
</gene>
<evidence type="ECO:0000313" key="4">
    <source>
        <dbReference type="EMBL" id="SMC17621.1"/>
    </source>
</evidence>
<dbReference type="Gene3D" id="3.40.50.2000">
    <property type="entry name" value="Glycogen Phosphorylase B"/>
    <property type="match status" value="2"/>
</dbReference>
<dbReference type="OrthoDB" id="9775208at2"/>
<name>A0A1W1X2I7_9BACT</name>
<dbReference type="PANTHER" id="PTHR12526">
    <property type="entry name" value="GLYCOSYLTRANSFERASE"/>
    <property type="match status" value="1"/>
</dbReference>
<dbReference type="CDD" id="cd03811">
    <property type="entry name" value="GT4_GT28_WabH-like"/>
    <property type="match status" value="1"/>
</dbReference>
<sequence>MNTFQSSRSHPRISTPPAGLEGRNGMDLAVFCATSPHSGVNRLFSNLLPAMASAGVTIDLLKIRNHGPYLHKLHPNIRTLELPVSHVLSCAPHLVKYLKRVRPGTILTDKDRVNRTCIVATRLAKFSGRVMLRLGTTVSTNLHSRGVVDRSIQLLSMRRLYPHADGIIFPSRGAAQDFASITGMPEDRFWVIPNPILTDDILDSARLPASHPWLAHKEGTRIIAAFGELCARKDFETLIRAFVKVQKDIPSRLVIFGEGRRRARLEELIHRLELNGQVSLPGFVSNPFAEMAKADLVVLSSKWEGFGNVLAEAMALGVPVVSTDCPSGPREILEDGRYGPLVPVGDPERLADAIRRTLRSAPSPQELRRAAERYHVHHCATRYMTALGIKTRRGATGMRDA</sequence>
<dbReference type="GO" id="GO:0016757">
    <property type="term" value="F:glycosyltransferase activity"/>
    <property type="evidence" value="ECO:0007669"/>
    <property type="project" value="InterPro"/>
</dbReference>
<dbReference type="InterPro" id="IPR028098">
    <property type="entry name" value="Glyco_trans_4-like_N"/>
</dbReference>
<dbReference type="SUPFAM" id="SSF53756">
    <property type="entry name" value="UDP-Glycosyltransferase/glycogen phosphorylase"/>
    <property type="match status" value="1"/>
</dbReference>